<feature type="domain" description="Signal transduction histidine kinase dimerisation/phosphoacceptor" evidence="3">
    <location>
        <begin position="286"/>
        <end position="351"/>
    </location>
</feature>
<reference evidence="5" key="1">
    <citation type="journal article" date="2019" name="Int. J. Syst. Evol. Microbiol.">
        <title>Halobacteriovorax valvorus sp. nov., a novel prokaryotic predator isolated from coastal seawater of China.</title>
        <authorList>
            <person name="Chen M.-X."/>
        </authorList>
    </citation>
    <scope>NUCLEOTIDE SEQUENCE [LARGE SCALE GENOMIC DNA]</scope>
    <source>
        <strain evidence="5">BL9</strain>
    </source>
</reference>
<protein>
    <recommendedName>
        <fullName evidence="2">histidine kinase</fullName>
        <ecNumber evidence="2">2.7.13.3</ecNumber>
    </recommendedName>
</protein>
<name>A0ABY0IJ80_9BACT</name>
<dbReference type="EMBL" id="QDKL01000001">
    <property type="protein sequence ID" value="RZF22535.1"/>
    <property type="molecule type" value="Genomic_DNA"/>
</dbReference>
<dbReference type="EC" id="2.7.13.3" evidence="2"/>
<dbReference type="Pfam" id="PF00512">
    <property type="entry name" value="HisKA"/>
    <property type="match status" value="1"/>
</dbReference>
<dbReference type="CDD" id="cd00082">
    <property type="entry name" value="HisKA"/>
    <property type="match status" value="1"/>
</dbReference>
<dbReference type="Proteomes" id="UP000443582">
    <property type="component" value="Unassembled WGS sequence"/>
</dbReference>
<dbReference type="SUPFAM" id="SSF47384">
    <property type="entry name" value="Homodimeric domain of signal transducing histidine kinase"/>
    <property type="match status" value="1"/>
</dbReference>
<dbReference type="Gene3D" id="1.10.287.130">
    <property type="match status" value="1"/>
</dbReference>
<evidence type="ECO:0000313" key="4">
    <source>
        <dbReference type="EMBL" id="RZF22535.1"/>
    </source>
</evidence>
<evidence type="ECO:0000313" key="5">
    <source>
        <dbReference type="Proteomes" id="UP000443582"/>
    </source>
</evidence>
<gene>
    <name evidence="4" type="ORF">DAY19_01835</name>
</gene>
<sequence length="482" mass="53955">MINSLELGAEKANATSSGVDKFYYHTNISLEEEVLRELVYAGFTPVHEDLEYPIEFEIESGSPLIIKLQSCLIEVESIDHLKNLVHFNRALQRLYKLNESMHLTNLDELGEGGVILEKVYQESDSNFIGTIFKLNDVKNEFAITKIKKNTSQNYLVVEDYCFEDEENYYLLKNKGENTQEFAIGIANAITLISANDKDLANEAIGISELINQLSFPVVILNDDIVNFHNDHFSKLGITPGQLLKSVDSGWIDIDENKYKILSSTSNHLQIICLVRQEFNYSKSHSELGIITSSIAHELNNPLAGILAAINMLELEDWAEEDAATLEEMKASAKRCQNLVSTFLGFSRLKEKQGFDQSFGTILEQATTLLSNRKIESGISIETNVSAQLENAKICGASLPIILYLILSEMMTLKNHELLIEKGDSTIKCSFTLNGSDIKLNVKNLNLEGQKSKILGRLIGHLLGLENSRVDIIGQDIIIYNLL</sequence>
<comment type="caution">
    <text evidence="4">The sequence shown here is derived from an EMBL/GenBank/DDBJ whole genome shotgun (WGS) entry which is preliminary data.</text>
</comment>
<accession>A0ABY0IJ80</accession>
<dbReference type="SMART" id="SM00388">
    <property type="entry name" value="HisKA"/>
    <property type="match status" value="1"/>
</dbReference>
<comment type="catalytic activity">
    <reaction evidence="1">
        <text>ATP + protein L-histidine = ADP + protein N-phospho-L-histidine.</text>
        <dbReference type="EC" id="2.7.13.3"/>
    </reaction>
</comment>
<dbReference type="InterPro" id="IPR003661">
    <property type="entry name" value="HisK_dim/P_dom"/>
</dbReference>
<organism evidence="4 5">
    <name type="scientific">Halobacteriovorax vibrionivorans</name>
    <dbReference type="NCBI Taxonomy" id="2152716"/>
    <lineage>
        <taxon>Bacteria</taxon>
        <taxon>Pseudomonadati</taxon>
        <taxon>Bdellovibrionota</taxon>
        <taxon>Bacteriovoracia</taxon>
        <taxon>Bacteriovoracales</taxon>
        <taxon>Halobacteriovoraceae</taxon>
        <taxon>Halobacteriovorax</taxon>
    </lineage>
</organism>
<evidence type="ECO:0000259" key="3">
    <source>
        <dbReference type="SMART" id="SM00388"/>
    </source>
</evidence>
<evidence type="ECO:0000256" key="1">
    <source>
        <dbReference type="ARBA" id="ARBA00000085"/>
    </source>
</evidence>
<dbReference type="RefSeq" id="WP_114705480.1">
    <property type="nucleotide sequence ID" value="NZ_QDKL01000001.1"/>
</dbReference>
<evidence type="ECO:0000256" key="2">
    <source>
        <dbReference type="ARBA" id="ARBA00012438"/>
    </source>
</evidence>
<proteinExistence type="predicted"/>
<keyword evidence="5" id="KW-1185">Reference proteome</keyword>
<dbReference type="InterPro" id="IPR036097">
    <property type="entry name" value="HisK_dim/P_sf"/>
</dbReference>